<reference evidence="2" key="1">
    <citation type="submission" date="2020-06" db="EMBL/GenBank/DDBJ databases">
        <authorList>
            <person name="Li T."/>
            <person name="Hu X."/>
            <person name="Zhang T."/>
            <person name="Song X."/>
            <person name="Zhang H."/>
            <person name="Dai N."/>
            <person name="Sheng W."/>
            <person name="Hou X."/>
            <person name="Wei L."/>
        </authorList>
    </citation>
    <scope>NUCLEOTIDE SEQUENCE</scope>
    <source>
        <strain evidence="2">G02</strain>
        <tissue evidence="2">Leaf</tissue>
    </source>
</reference>
<dbReference type="PANTHER" id="PTHR33116:SF78">
    <property type="entry name" value="OS12G0587133 PROTEIN"/>
    <property type="match status" value="1"/>
</dbReference>
<evidence type="ECO:0000259" key="1">
    <source>
        <dbReference type="Pfam" id="PF13966"/>
    </source>
</evidence>
<feature type="domain" description="Reverse transcriptase zinc-binding" evidence="1">
    <location>
        <begin position="185"/>
        <end position="265"/>
    </location>
</feature>
<dbReference type="AlphaFoldDB" id="A0AAW2R234"/>
<evidence type="ECO:0000313" key="2">
    <source>
        <dbReference type="EMBL" id="KAL0373909.1"/>
    </source>
</evidence>
<comment type="caution">
    <text evidence="2">The sequence shown here is derived from an EMBL/GenBank/DDBJ whole genome shotgun (WGS) entry which is preliminary data.</text>
</comment>
<dbReference type="EMBL" id="JACGWJ010000014">
    <property type="protein sequence ID" value="KAL0373909.1"/>
    <property type="molecule type" value="Genomic_DNA"/>
</dbReference>
<dbReference type="InterPro" id="IPR026960">
    <property type="entry name" value="RVT-Znf"/>
</dbReference>
<name>A0AAW2R234_SESRA</name>
<gene>
    <name evidence="2" type="ORF">Sradi_3306600</name>
</gene>
<dbReference type="PANTHER" id="PTHR33116">
    <property type="entry name" value="REVERSE TRANSCRIPTASE ZINC-BINDING DOMAIN-CONTAINING PROTEIN-RELATED-RELATED"/>
    <property type="match status" value="1"/>
</dbReference>
<protein>
    <recommendedName>
        <fullName evidence="1">Reverse transcriptase zinc-binding domain-containing protein</fullName>
    </recommendedName>
</protein>
<accession>A0AAW2R234</accession>
<reference evidence="2" key="2">
    <citation type="journal article" date="2024" name="Plant">
        <title>Genomic evolution and insights into agronomic trait innovations of Sesamum species.</title>
        <authorList>
            <person name="Miao H."/>
            <person name="Wang L."/>
            <person name="Qu L."/>
            <person name="Liu H."/>
            <person name="Sun Y."/>
            <person name="Le M."/>
            <person name="Wang Q."/>
            <person name="Wei S."/>
            <person name="Zheng Y."/>
            <person name="Lin W."/>
            <person name="Duan Y."/>
            <person name="Cao H."/>
            <person name="Xiong S."/>
            <person name="Wang X."/>
            <person name="Wei L."/>
            <person name="Li C."/>
            <person name="Ma Q."/>
            <person name="Ju M."/>
            <person name="Zhao R."/>
            <person name="Li G."/>
            <person name="Mu C."/>
            <person name="Tian Q."/>
            <person name="Mei H."/>
            <person name="Zhang T."/>
            <person name="Gao T."/>
            <person name="Zhang H."/>
        </authorList>
    </citation>
    <scope>NUCLEOTIDE SEQUENCE</scope>
    <source>
        <strain evidence="2">G02</strain>
    </source>
</reference>
<organism evidence="2">
    <name type="scientific">Sesamum radiatum</name>
    <name type="common">Black benniseed</name>
    <dbReference type="NCBI Taxonomy" id="300843"/>
    <lineage>
        <taxon>Eukaryota</taxon>
        <taxon>Viridiplantae</taxon>
        <taxon>Streptophyta</taxon>
        <taxon>Embryophyta</taxon>
        <taxon>Tracheophyta</taxon>
        <taxon>Spermatophyta</taxon>
        <taxon>Magnoliopsida</taxon>
        <taxon>eudicotyledons</taxon>
        <taxon>Gunneridae</taxon>
        <taxon>Pentapetalae</taxon>
        <taxon>asterids</taxon>
        <taxon>lamiids</taxon>
        <taxon>Lamiales</taxon>
        <taxon>Pedaliaceae</taxon>
        <taxon>Sesamum</taxon>
    </lineage>
</organism>
<proteinExistence type="predicted"/>
<dbReference type="Pfam" id="PF13966">
    <property type="entry name" value="zf-RVT"/>
    <property type="match status" value="1"/>
</dbReference>
<sequence length="368" mass="42741">MEVLNLTLQQIIEHDGGFTYHWRCEVLHLFQFGFADDLLLFSRADVDSVRIFNRGLSIFTDLSGFMLRTHSIWTVSDRTGSWGWRKLIRLRVILQPFIEYKIGSGASFSLWHDPWHELGPLILRFPMGPRHTDTLPIASLNTVIMEGSWCWPPITNMESIEITHSLPIIYGGEDQIVWTTRGGTFSPALAYAIFHPPGPTVGWYSLLLGTFKIPRHRFILWLTILGKLSTLDKPWLRHMGSDCVLCPTATPESHDHLFFRYQFASACVCEIRRMVRFLWPYTSWETSVLWASKRWRGKHVVNAADRALLASLVYHLWQEWNYQIFRSATRSPRDIATIIVSEIRELIISKELPQSVSTRGLYRLWQIP</sequence>